<dbReference type="AlphaFoldDB" id="A0A2P6CAP0"/>
<keyword evidence="5 7" id="KW-0067">ATP-binding</keyword>
<comment type="similarity">
    <text evidence="1">Belongs to the ABC transporter superfamily.</text>
</comment>
<dbReference type="SMART" id="SM00382">
    <property type="entry name" value="AAA"/>
    <property type="match status" value="1"/>
</dbReference>
<gene>
    <name evidence="7" type="ORF">BTO14_01245</name>
</gene>
<reference evidence="7 8" key="1">
    <citation type="submission" date="2016-12" db="EMBL/GenBank/DDBJ databases">
        <title>Trade-off between light-utilization and light-protection in marine flavobacteria.</title>
        <authorList>
            <person name="Kumagai Y."/>
            <person name="Yoshizawa S."/>
            <person name="Kogure K."/>
            <person name="Iwasaki W."/>
        </authorList>
    </citation>
    <scope>NUCLEOTIDE SEQUENCE [LARGE SCALE GENOMIC DNA]</scope>
    <source>
        <strain evidence="7 8">KCTC 12100</strain>
    </source>
</reference>
<evidence type="ECO:0000256" key="5">
    <source>
        <dbReference type="ARBA" id="ARBA00022840"/>
    </source>
</evidence>
<dbReference type="InterPro" id="IPR027417">
    <property type="entry name" value="P-loop_NTPase"/>
</dbReference>
<dbReference type="RefSeq" id="WP_105047613.1">
    <property type="nucleotide sequence ID" value="NZ_CP150661.1"/>
</dbReference>
<dbReference type="Pfam" id="PF13732">
    <property type="entry name" value="DrrA1-3_C"/>
    <property type="match status" value="1"/>
</dbReference>
<dbReference type="SUPFAM" id="SSF52540">
    <property type="entry name" value="P-loop containing nucleoside triphosphate hydrolases"/>
    <property type="match status" value="1"/>
</dbReference>
<evidence type="ECO:0000256" key="4">
    <source>
        <dbReference type="ARBA" id="ARBA00022741"/>
    </source>
</evidence>
<dbReference type="GO" id="GO:0016887">
    <property type="term" value="F:ATP hydrolysis activity"/>
    <property type="evidence" value="ECO:0007669"/>
    <property type="project" value="InterPro"/>
</dbReference>
<dbReference type="InterPro" id="IPR025302">
    <property type="entry name" value="DrrA1/2-like_C"/>
</dbReference>
<dbReference type="InterPro" id="IPR003439">
    <property type="entry name" value="ABC_transporter-like_ATP-bd"/>
</dbReference>
<dbReference type="PANTHER" id="PTHR42711:SF5">
    <property type="entry name" value="ABC TRANSPORTER ATP-BINDING PROTEIN NATA"/>
    <property type="match status" value="1"/>
</dbReference>
<dbReference type="GO" id="GO:0005524">
    <property type="term" value="F:ATP binding"/>
    <property type="evidence" value="ECO:0007669"/>
    <property type="project" value="UniProtKB-KW"/>
</dbReference>
<keyword evidence="3" id="KW-0536">Nodulation</keyword>
<proteinExistence type="inferred from homology"/>
<dbReference type="OrthoDB" id="9801987at2"/>
<dbReference type="Proteomes" id="UP000247345">
    <property type="component" value="Unassembled WGS sequence"/>
</dbReference>
<dbReference type="InterPro" id="IPR017871">
    <property type="entry name" value="ABC_transporter-like_CS"/>
</dbReference>
<sequence length="309" mass="34721">MKNLLEVNNVVKNYGDFRALNDVSLHIPKGCVFGLLGPNGAGKTSLIRIINQITMPDSGAIILDGEELAPHHTAQIGYLPEERGLYKSMKVGEQALYLAQLKGLSKSEAKKRLKYWFDKFDISAWWNKKIEELSKGMAQKVQFIVTVMHNPKLLIFDEPFSGFDPINAQLIAKEILQLRDEGATIIFSTHRMESVEEMCDEIALIDKSNKILDGKLDDIKREFRTHTFQVGLNTANPKEVEAMLKENFEVSPANFKLLNDSLTLNVKLTAANSSNDLLSFLTSRGEVQHFVELIPSANDIFIQAIQKNS</sequence>
<protein>
    <submittedName>
        <fullName evidence="7">ABC transporter ATP-binding protein</fullName>
    </submittedName>
</protein>
<accession>A0A2P6CAP0</accession>
<feature type="domain" description="ABC transporter" evidence="6">
    <location>
        <begin position="5"/>
        <end position="232"/>
    </location>
</feature>
<keyword evidence="8" id="KW-1185">Reference proteome</keyword>
<dbReference type="Gene3D" id="3.40.50.300">
    <property type="entry name" value="P-loop containing nucleotide triphosphate hydrolases"/>
    <property type="match status" value="1"/>
</dbReference>
<evidence type="ECO:0000259" key="6">
    <source>
        <dbReference type="PROSITE" id="PS50893"/>
    </source>
</evidence>
<dbReference type="InterPro" id="IPR003593">
    <property type="entry name" value="AAA+_ATPase"/>
</dbReference>
<dbReference type="PANTHER" id="PTHR42711">
    <property type="entry name" value="ABC TRANSPORTER ATP-BINDING PROTEIN"/>
    <property type="match status" value="1"/>
</dbReference>
<organism evidence="7 8">
    <name type="scientific">Polaribacter butkevichii</name>
    <dbReference type="NCBI Taxonomy" id="218490"/>
    <lineage>
        <taxon>Bacteria</taxon>
        <taxon>Pseudomonadati</taxon>
        <taxon>Bacteroidota</taxon>
        <taxon>Flavobacteriia</taxon>
        <taxon>Flavobacteriales</taxon>
        <taxon>Flavobacteriaceae</taxon>
    </lineage>
</organism>
<comment type="caution">
    <text evidence="7">The sequence shown here is derived from an EMBL/GenBank/DDBJ whole genome shotgun (WGS) entry which is preliminary data.</text>
</comment>
<evidence type="ECO:0000256" key="2">
    <source>
        <dbReference type="ARBA" id="ARBA00022448"/>
    </source>
</evidence>
<keyword evidence="2" id="KW-0813">Transport</keyword>
<name>A0A2P6CAP0_9FLAO</name>
<evidence type="ECO:0000256" key="3">
    <source>
        <dbReference type="ARBA" id="ARBA00022458"/>
    </source>
</evidence>
<dbReference type="PROSITE" id="PS50893">
    <property type="entry name" value="ABC_TRANSPORTER_2"/>
    <property type="match status" value="1"/>
</dbReference>
<evidence type="ECO:0000256" key="1">
    <source>
        <dbReference type="ARBA" id="ARBA00005417"/>
    </source>
</evidence>
<dbReference type="Pfam" id="PF00005">
    <property type="entry name" value="ABC_tran"/>
    <property type="match status" value="1"/>
</dbReference>
<keyword evidence="4" id="KW-0547">Nucleotide-binding</keyword>
<dbReference type="InterPro" id="IPR050763">
    <property type="entry name" value="ABC_transporter_ATP-binding"/>
</dbReference>
<dbReference type="EMBL" id="MSCK01000001">
    <property type="protein sequence ID" value="PQJ71959.1"/>
    <property type="molecule type" value="Genomic_DNA"/>
</dbReference>
<evidence type="ECO:0000313" key="8">
    <source>
        <dbReference type="Proteomes" id="UP000247345"/>
    </source>
</evidence>
<dbReference type="PROSITE" id="PS00211">
    <property type="entry name" value="ABC_TRANSPORTER_1"/>
    <property type="match status" value="1"/>
</dbReference>
<evidence type="ECO:0000313" key="7">
    <source>
        <dbReference type="EMBL" id="PQJ71959.1"/>
    </source>
</evidence>